<keyword evidence="2" id="KW-0349">Heme</keyword>
<feature type="transmembrane region" description="Helical" evidence="7">
    <location>
        <begin position="278"/>
        <end position="296"/>
    </location>
</feature>
<dbReference type="InterPro" id="IPR036280">
    <property type="entry name" value="Multihaem_cyt_sf"/>
</dbReference>
<keyword evidence="1" id="KW-0813">Transport</keyword>
<evidence type="ECO:0000256" key="1">
    <source>
        <dbReference type="ARBA" id="ARBA00022448"/>
    </source>
</evidence>
<protein>
    <submittedName>
        <fullName evidence="9">Uncharacterized protein</fullName>
    </submittedName>
</protein>
<dbReference type="AlphaFoldDB" id="A0A4R4A4P7"/>
<sequence>MTHHCSRPRPTRWLAGALLALVTSLLAPVASAVETARDHECLRCHAMSTLAYREPDSGEIRSLALDPQRLDHSVHAELACSDCHARGYGRYPHRAKLADEQLGCVECHADDPADATYRLDRIAEEFAASVHASSDHHKLRQFDCHSCHDPHAFRASQVGDDLGAIVRRDNQTCLDCHHRVTDPLRGSHAWLPQRDAHWAAVRCIDCHTPTTPQASHQILAAADSSKRCVACHSRDSRLREGLYRYRLAQDRAEHGWLTSLVRNDAYIVGMSRSPLLDALSLAILALVALVIALHGYGRYRLARRRKENDR</sequence>
<keyword evidence="7" id="KW-0812">Transmembrane</keyword>
<organism evidence="9 10">
    <name type="scientific">Marichromatium gracile</name>
    <name type="common">Chromatium gracile</name>
    <dbReference type="NCBI Taxonomy" id="1048"/>
    <lineage>
        <taxon>Bacteria</taxon>
        <taxon>Pseudomonadati</taxon>
        <taxon>Pseudomonadota</taxon>
        <taxon>Gammaproteobacteria</taxon>
        <taxon>Chromatiales</taxon>
        <taxon>Chromatiaceae</taxon>
        <taxon>Marichromatium</taxon>
    </lineage>
</organism>
<dbReference type="Proteomes" id="UP000295247">
    <property type="component" value="Unassembled WGS sequence"/>
</dbReference>
<feature type="chain" id="PRO_5020720708" evidence="8">
    <location>
        <begin position="33"/>
        <end position="310"/>
    </location>
</feature>
<dbReference type="InterPro" id="IPR038266">
    <property type="entry name" value="NapC/NirT_cytc_sf"/>
</dbReference>
<dbReference type="Gene3D" id="3.90.10.10">
    <property type="entry name" value="Cytochrome C3"/>
    <property type="match status" value="1"/>
</dbReference>
<reference evidence="9 10" key="1">
    <citation type="submission" date="2019-03" db="EMBL/GenBank/DDBJ databases">
        <title>Genomic Encyclopedia of Type Strains, Phase IV (KMG-IV): sequencing the most valuable type-strain genomes for metagenomic binning, comparative biology and taxonomic classification.</title>
        <authorList>
            <person name="Goeker M."/>
        </authorList>
    </citation>
    <scope>NUCLEOTIDE SEQUENCE [LARGE SCALE GENOMIC DNA]</scope>
    <source>
        <strain evidence="9 10">DSM 203</strain>
    </source>
</reference>
<keyword evidence="4 8" id="KW-0732">Signal</keyword>
<keyword evidence="6" id="KW-0408">Iron</keyword>
<evidence type="ECO:0000256" key="8">
    <source>
        <dbReference type="SAM" id="SignalP"/>
    </source>
</evidence>
<dbReference type="GO" id="GO:0046872">
    <property type="term" value="F:metal ion binding"/>
    <property type="evidence" value="ECO:0007669"/>
    <property type="project" value="UniProtKB-KW"/>
</dbReference>
<dbReference type="PANTHER" id="PTHR35038">
    <property type="entry name" value="DISSIMILATORY SULFITE REDUCTASE SIRA"/>
    <property type="match status" value="1"/>
</dbReference>
<accession>A0A4R4A4P7</accession>
<evidence type="ECO:0000256" key="6">
    <source>
        <dbReference type="ARBA" id="ARBA00023004"/>
    </source>
</evidence>
<feature type="signal peptide" evidence="8">
    <location>
        <begin position="1"/>
        <end position="32"/>
    </location>
</feature>
<evidence type="ECO:0000313" key="10">
    <source>
        <dbReference type="Proteomes" id="UP000295247"/>
    </source>
</evidence>
<dbReference type="InterPro" id="IPR051829">
    <property type="entry name" value="Multiheme_Cytochr_ET"/>
</dbReference>
<dbReference type="EMBL" id="SMDC01000016">
    <property type="protein sequence ID" value="TCW33169.1"/>
    <property type="molecule type" value="Genomic_DNA"/>
</dbReference>
<keyword evidence="7" id="KW-0472">Membrane</keyword>
<evidence type="ECO:0000256" key="2">
    <source>
        <dbReference type="ARBA" id="ARBA00022617"/>
    </source>
</evidence>
<name>A0A4R4A4P7_MARGR</name>
<keyword evidence="7" id="KW-1133">Transmembrane helix</keyword>
<dbReference type="Gene3D" id="1.10.3820.10">
    <property type="entry name" value="Di-heme elbow motif domain"/>
    <property type="match status" value="1"/>
</dbReference>
<gene>
    <name evidence="9" type="ORF">EDC29_1167</name>
</gene>
<evidence type="ECO:0000256" key="4">
    <source>
        <dbReference type="ARBA" id="ARBA00022729"/>
    </source>
</evidence>
<keyword evidence="5" id="KW-0249">Electron transport</keyword>
<comment type="caution">
    <text evidence="9">The sequence shown here is derived from an EMBL/GenBank/DDBJ whole genome shotgun (WGS) entry which is preliminary data.</text>
</comment>
<evidence type="ECO:0000256" key="3">
    <source>
        <dbReference type="ARBA" id="ARBA00022723"/>
    </source>
</evidence>
<dbReference type="SUPFAM" id="SSF48695">
    <property type="entry name" value="Multiheme cytochromes"/>
    <property type="match status" value="1"/>
</dbReference>
<keyword evidence="3" id="KW-0479">Metal-binding</keyword>
<evidence type="ECO:0000313" key="9">
    <source>
        <dbReference type="EMBL" id="TCW33169.1"/>
    </source>
</evidence>
<proteinExistence type="predicted"/>
<dbReference type="RefSeq" id="WP_132230602.1">
    <property type="nucleotide sequence ID" value="NZ_NRRH01000021.1"/>
</dbReference>
<evidence type="ECO:0000256" key="7">
    <source>
        <dbReference type="SAM" id="Phobius"/>
    </source>
</evidence>
<evidence type="ECO:0000256" key="5">
    <source>
        <dbReference type="ARBA" id="ARBA00022982"/>
    </source>
</evidence>